<dbReference type="Gene3D" id="1.10.1170.10">
    <property type="entry name" value="Inhibitor Of Apoptosis Protein (2mihbC-IAP-1), Chain A"/>
    <property type="match status" value="1"/>
</dbReference>
<protein>
    <recommendedName>
        <fullName evidence="5">UBC core domain-containing protein</fullName>
    </recommendedName>
</protein>
<feature type="compositionally biased region" description="Basic and acidic residues" evidence="1">
    <location>
        <begin position="606"/>
        <end position="620"/>
    </location>
</feature>
<feature type="region of interest" description="Disordered" evidence="1">
    <location>
        <begin position="602"/>
        <end position="635"/>
    </location>
</feature>
<dbReference type="Proteomes" id="UP000682733">
    <property type="component" value="Unassembled WGS sequence"/>
</dbReference>
<accession>A0A8S2N0G6</accession>
<comment type="caution">
    <text evidence="3">The sequence shown here is derived from an EMBL/GenBank/DDBJ whole genome shotgun (WGS) entry which is preliminary data.</text>
</comment>
<evidence type="ECO:0008006" key="5">
    <source>
        <dbReference type="Google" id="ProtNLM"/>
    </source>
</evidence>
<dbReference type="PROSITE" id="PS50143">
    <property type="entry name" value="BIR_REPEAT_2"/>
    <property type="match status" value="1"/>
</dbReference>
<dbReference type="CDD" id="cd00022">
    <property type="entry name" value="BIR"/>
    <property type="match status" value="1"/>
</dbReference>
<feature type="compositionally biased region" description="Low complexity" evidence="1">
    <location>
        <begin position="569"/>
        <end position="583"/>
    </location>
</feature>
<feature type="region of interest" description="Disordered" evidence="1">
    <location>
        <begin position="203"/>
        <end position="227"/>
    </location>
</feature>
<proteinExistence type="predicted"/>
<dbReference type="PANTHER" id="PTHR10044">
    <property type="entry name" value="INHIBITOR OF APOPTOSIS"/>
    <property type="match status" value="1"/>
</dbReference>
<dbReference type="EMBL" id="CAJNOK010012832">
    <property type="protein sequence ID" value="CAF1172136.1"/>
    <property type="molecule type" value="Genomic_DNA"/>
</dbReference>
<evidence type="ECO:0000313" key="3">
    <source>
        <dbReference type="EMBL" id="CAF3983490.1"/>
    </source>
</evidence>
<evidence type="ECO:0000313" key="4">
    <source>
        <dbReference type="Proteomes" id="UP000682733"/>
    </source>
</evidence>
<feature type="region of interest" description="Disordered" evidence="1">
    <location>
        <begin position="560"/>
        <end position="583"/>
    </location>
</feature>
<feature type="non-terminal residue" evidence="3">
    <location>
        <position position="1"/>
    </location>
</feature>
<dbReference type="Pfam" id="PF00653">
    <property type="entry name" value="BIR"/>
    <property type="match status" value="1"/>
</dbReference>
<evidence type="ECO:0000313" key="2">
    <source>
        <dbReference type="EMBL" id="CAF1172136.1"/>
    </source>
</evidence>
<organism evidence="3 4">
    <name type="scientific">Didymodactylos carnosus</name>
    <dbReference type="NCBI Taxonomy" id="1234261"/>
    <lineage>
        <taxon>Eukaryota</taxon>
        <taxon>Metazoa</taxon>
        <taxon>Spiralia</taxon>
        <taxon>Gnathifera</taxon>
        <taxon>Rotifera</taxon>
        <taxon>Eurotatoria</taxon>
        <taxon>Bdelloidea</taxon>
        <taxon>Philodinida</taxon>
        <taxon>Philodinidae</taxon>
        <taxon>Didymodactylos</taxon>
    </lineage>
</organism>
<dbReference type="InterPro" id="IPR001370">
    <property type="entry name" value="BIR_rpt"/>
</dbReference>
<dbReference type="SMART" id="SM00238">
    <property type="entry name" value="BIR"/>
    <property type="match status" value="1"/>
</dbReference>
<gene>
    <name evidence="2" type="ORF">OVA965_LOCUS22628</name>
    <name evidence="3" type="ORF">TMI583_LOCUS23343</name>
</gene>
<dbReference type="SUPFAM" id="SSF57924">
    <property type="entry name" value="Inhibitor of apoptosis (IAP) repeat"/>
    <property type="match status" value="1"/>
</dbReference>
<dbReference type="EMBL" id="CAJOBA010034356">
    <property type="protein sequence ID" value="CAF3983490.1"/>
    <property type="molecule type" value="Genomic_DNA"/>
</dbReference>
<dbReference type="Proteomes" id="UP000677228">
    <property type="component" value="Unassembled WGS sequence"/>
</dbReference>
<dbReference type="InterPro" id="IPR050784">
    <property type="entry name" value="IAP"/>
</dbReference>
<sequence length="1582" mass="180340">MLNRMDSQQIQQVPVVNIKSVDYNSALNCLIGINNKNELFVCNADRLLTVYFQTQSDEIVEIISSHDKCLFITSTHIYARQLYQGLYLLNTIKSINNNNVQIELTLSDAQLLLQFLTSIDSSSIPHLTTFYDYLRQKVESNSASTIANQQWQIITFSYDCPLLIKICSDTIRLSKLVKKQPPPGFVVIGLLYDYLTRCQQQIPENNSGDDADSTSKENSSSESSSFEHITVITPGEITLSSKGAQKPMLSEATRLSTFSLWPHSSCRWLSPEAMAAAGFYYSGLKDNDDRALCFACTVCLVCWEPLDMPTSEHERHSPNCPFVKGEFTENVPIRTTCATQPGKNIYDTDTKWLIKSNELISNRYLLFMDEQWLIRLCDINCVLDIYTLLSFKPVVKKLSEPVMDFDHAVSSCCTISINSVDPITTKYQTALIPLALTMFDKQSYSPDVYLIFCLSHVSNTNTCCLIGITVKRQISSTPSSQTTMLSSRGYENDHQQQPIFPYMYTTDDYHKPTSFYEKSAFIEDEEETFDKSSGGGSVVQVEDDSYSKYHGFSISHFIDLQNKKKKKPTAPSSSPSQEPQPQQIKNIMKALDKTKSNQAEMITDQNDEKQKPDLSSKARDVNLSSPGEDENKSKNNLINIEHMIEISNLKQEPKQGYTYQLTNRKLLIFISTDNFVYSFILKIPLDSSPIKVISADYVCQNESTVSSVCPLFLEDDQDGDFIEEDTTDEELEEEEETTTEILNDTNELGVEFGCRLETRINSEQTTEQRRKCYLFLMKSGCLVLYDAYKSMRKISELNLIGDINNTSQEQLVTAGYVSTPLPYHIEKCVQIRGTETIYVWSHENVYEHNLRDLFPLYFIKHDDKTTTPLVPLLHPVDKQRLSAVSTDDSPQLSTTMPESSVYSLVALRQLLSLTKYEQDSIIFFAQHNQYWIDILSEQQQVNKHLMNEKRHPMNQRLSSSTRTWRLRNCSKESSTTTTIPLYTHIFDIQTTMPCILGCVEFRYSLNRTCDFHGQLNVTLVHMKEDNDISCQTQSSISSPSLNEHDILAGPYNLYEYFESTENDNGLIYLTSYEMLKYKSKRYRLIIEAKPILSPNQQQPQPFPIDIVSLTLRRYKKKSCLISRIQLFERDTINCLVNTCLNAESNEKLLLTLDLLNFILYALSKQGRFYEIQQLFINHLDTFLKKTYVNGTRTIARKTSTLIYLLSTTNKNDQTLTFIKEFLNQFQLSNILHFKSSASLKWFFVVIGQWVLTYPKLISNKILTTLLDLLKIITNKNCYTQILKSRFGLFQDPFEIDLFDFDISIFLECCLRNHELFSNGQTLASQSTAVSSTVSTGGVHPGISSVNTAASETSLSSSSNIQYYLSKLLPLPVSSSNVYLKPILGLSDVLPLNYIFHSASDGTRLEKIDTKNLLALNGFDSNVTTMTGAHTQLNNHPFTSYSTYMLLSQLTSTTATGISSPPMPTPTPPMMHTYLIQDADIDLTNFDKLNKQQQEKYSKLKYTTITKKNKRLSDFLASKNSSKVPLSSTSIMKKTEQLSKKRENKKRKVRSSTNDILNYMTNTMTRGQFPTVYQVTVDRLYPD</sequence>
<evidence type="ECO:0000256" key="1">
    <source>
        <dbReference type="SAM" id="MobiDB-lite"/>
    </source>
</evidence>
<reference evidence="3" key="1">
    <citation type="submission" date="2021-02" db="EMBL/GenBank/DDBJ databases">
        <authorList>
            <person name="Nowell W R."/>
        </authorList>
    </citation>
    <scope>NUCLEOTIDE SEQUENCE</scope>
</reference>
<name>A0A8S2N0G6_9BILA</name>
<feature type="compositionally biased region" description="Low complexity" evidence="1">
    <location>
        <begin position="216"/>
        <end position="227"/>
    </location>
</feature>